<keyword evidence="2" id="KW-0805">Transcription regulation</keyword>
<evidence type="ECO:0000256" key="3">
    <source>
        <dbReference type="ARBA" id="ARBA00023163"/>
    </source>
</evidence>
<feature type="compositionally biased region" description="Low complexity" evidence="5">
    <location>
        <begin position="64"/>
        <end position="86"/>
    </location>
</feature>
<keyword evidence="1" id="KW-0479">Metal-binding</keyword>
<keyword evidence="3" id="KW-0804">Transcription</keyword>
<keyword evidence="6" id="KW-1133">Transmembrane helix</keyword>
<protein>
    <recommendedName>
        <fullName evidence="7">Zn(2)-C6 fungal-type domain-containing protein</fullName>
    </recommendedName>
</protein>
<feature type="transmembrane region" description="Helical" evidence="6">
    <location>
        <begin position="345"/>
        <end position="370"/>
    </location>
</feature>
<dbReference type="CDD" id="cd00067">
    <property type="entry name" value="GAL4"/>
    <property type="match status" value="1"/>
</dbReference>
<keyword evidence="6" id="KW-0812">Transmembrane</keyword>
<organism evidence="8 9">
    <name type="scientific">Apiospora marii</name>
    <dbReference type="NCBI Taxonomy" id="335849"/>
    <lineage>
        <taxon>Eukaryota</taxon>
        <taxon>Fungi</taxon>
        <taxon>Dikarya</taxon>
        <taxon>Ascomycota</taxon>
        <taxon>Pezizomycotina</taxon>
        <taxon>Sordariomycetes</taxon>
        <taxon>Xylariomycetidae</taxon>
        <taxon>Amphisphaeriales</taxon>
        <taxon>Apiosporaceae</taxon>
        <taxon>Apiospora</taxon>
    </lineage>
</organism>
<dbReference type="Pfam" id="PF04082">
    <property type="entry name" value="Fungal_trans"/>
    <property type="match status" value="1"/>
</dbReference>
<evidence type="ECO:0000256" key="2">
    <source>
        <dbReference type="ARBA" id="ARBA00023015"/>
    </source>
</evidence>
<feature type="region of interest" description="Disordered" evidence="5">
    <location>
        <begin position="51"/>
        <end position="137"/>
    </location>
</feature>
<keyword evidence="4" id="KW-0539">Nucleus</keyword>
<keyword evidence="6" id="KW-0472">Membrane</keyword>
<dbReference type="Gene3D" id="4.10.240.10">
    <property type="entry name" value="Zn(2)-C6 fungal-type DNA-binding domain"/>
    <property type="match status" value="1"/>
</dbReference>
<evidence type="ECO:0000313" key="9">
    <source>
        <dbReference type="Proteomes" id="UP001396898"/>
    </source>
</evidence>
<dbReference type="InterPro" id="IPR001138">
    <property type="entry name" value="Zn2Cys6_DnaBD"/>
</dbReference>
<evidence type="ECO:0000256" key="6">
    <source>
        <dbReference type="SAM" id="Phobius"/>
    </source>
</evidence>
<evidence type="ECO:0000259" key="7">
    <source>
        <dbReference type="PROSITE" id="PS50048"/>
    </source>
</evidence>
<dbReference type="CDD" id="cd12148">
    <property type="entry name" value="fungal_TF_MHR"/>
    <property type="match status" value="1"/>
</dbReference>
<evidence type="ECO:0000256" key="5">
    <source>
        <dbReference type="SAM" id="MobiDB-lite"/>
    </source>
</evidence>
<dbReference type="SMART" id="SM00066">
    <property type="entry name" value="GAL4"/>
    <property type="match status" value="1"/>
</dbReference>
<dbReference type="InterPro" id="IPR007219">
    <property type="entry name" value="XnlR_reg_dom"/>
</dbReference>
<accession>A0ABR1RU57</accession>
<proteinExistence type="predicted"/>
<dbReference type="PROSITE" id="PS00463">
    <property type="entry name" value="ZN2_CY6_FUNGAL_1"/>
    <property type="match status" value="1"/>
</dbReference>
<evidence type="ECO:0000256" key="4">
    <source>
        <dbReference type="ARBA" id="ARBA00023242"/>
    </source>
</evidence>
<dbReference type="SUPFAM" id="SSF57701">
    <property type="entry name" value="Zn2/Cys6 DNA-binding domain"/>
    <property type="match status" value="1"/>
</dbReference>
<dbReference type="Proteomes" id="UP001396898">
    <property type="component" value="Unassembled WGS sequence"/>
</dbReference>
<evidence type="ECO:0000313" key="8">
    <source>
        <dbReference type="EMBL" id="KAK8018473.1"/>
    </source>
</evidence>
<name>A0ABR1RU57_9PEZI</name>
<evidence type="ECO:0000256" key="1">
    <source>
        <dbReference type="ARBA" id="ARBA00022723"/>
    </source>
</evidence>
<feature type="transmembrane region" description="Helical" evidence="6">
    <location>
        <begin position="611"/>
        <end position="630"/>
    </location>
</feature>
<dbReference type="EMBL" id="JAQQWI010000010">
    <property type="protein sequence ID" value="KAK8018473.1"/>
    <property type="molecule type" value="Genomic_DNA"/>
</dbReference>
<dbReference type="PANTHER" id="PTHR47424">
    <property type="entry name" value="REGULATORY PROTEIN GAL4"/>
    <property type="match status" value="1"/>
</dbReference>
<dbReference type="SMART" id="SM00906">
    <property type="entry name" value="Fungal_trans"/>
    <property type="match status" value="1"/>
</dbReference>
<dbReference type="PROSITE" id="PS50048">
    <property type="entry name" value="ZN2_CY6_FUNGAL_2"/>
    <property type="match status" value="1"/>
</dbReference>
<feature type="region of interest" description="Disordered" evidence="5">
    <location>
        <begin position="703"/>
        <end position="792"/>
    </location>
</feature>
<gene>
    <name evidence="8" type="ORF">PG991_007663</name>
</gene>
<dbReference type="Pfam" id="PF00172">
    <property type="entry name" value="Zn_clus"/>
    <property type="match status" value="1"/>
</dbReference>
<dbReference type="InterPro" id="IPR036864">
    <property type="entry name" value="Zn2-C6_fun-type_DNA-bd_sf"/>
</dbReference>
<feature type="compositionally biased region" description="Gly residues" evidence="5">
    <location>
        <begin position="703"/>
        <end position="714"/>
    </location>
</feature>
<reference evidence="8 9" key="1">
    <citation type="submission" date="2023-01" db="EMBL/GenBank/DDBJ databases">
        <title>Analysis of 21 Apiospora genomes using comparative genomics revels a genus with tremendous synthesis potential of carbohydrate active enzymes and secondary metabolites.</title>
        <authorList>
            <person name="Sorensen T."/>
        </authorList>
    </citation>
    <scope>NUCLEOTIDE SEQUENCE [LARGE SCALE GENOMIC DNA]</scope>
    <source>
        <strain evidence="8 9">CBS 20057</strain>
    </source>
</reference>
<feature type="compositionally biased region" description="Basic residues" evidence="5">
    <location>
        <begin position="771"/>
        <end position="782"/>
    </location>
</feature>
<keyword evidence="9" id="KW-1185">Reference proteome</keyword>
<comment type="caution">
    <text evidence="8">The sequence shown here is derived from an EMBL/GenBank/DDBJ whole genome shotgun (WGS) entry which is preliminary data.</text>
</comment>
<sequence>MPHSSPSNETRPIRARVQNACDSCKSRKVKCDGKSPCSYCIRRRRSELCHYSPQRKRVPQHTRSPSVPTSASSSSALLHQPQQQHDNGQHHHQQTTNTNNGGVTTPSQPPRNASFSSQHHVEHMHASPAVVPAAPPPRQQPLVAAAAAGGDGHFTANAHDDETEVPREARLLCDAQGKLIFIGDCAPLSFFQSVRQLVTSRVDEHAFAPQSSQYSVLENSAPSASFTTHHGSGGGGGPEIPLESIPDAVAVYLAVTAGLVDLFEDARLCDDITLWASGGNSSGSSSTDGGVAAATDVATSIVHYLILAIGYQKDREPLAQACFEYARDRAFAHLSGELSISTVHAFLLVTLFMLGACQINGAFLFFGIAVRTAYSVGIHRTEVNARFGPDGHVQRDRLWRSLRVVDLFLSTSMGRPPATSDVDCTVPYQVVAAGRSEGEEGEEEQFDILSASVQIFLILECVVLEVYSRRKITLQLTEGISRQLRDWSSRWLRPLKDVLNTAATSATAGGAEEADGAQLSAKQQQQLIGTCQVLSSYYYAVMLVSRPFLMYEVRRRLSDGPGHGGGGGNKNDIFSGKSRLADACIDAASMMVDVVSSLIDRGVMTGRQPLVVSWLFASSLALGVGLLGSFGRILERYTQKSIAALEHFAKSDAHAMQYSLIAKSLMATALGALEKRELAERLQRAESSSQLFGLMPVERGGGGNCSGNGAGGLRSPGSLGTVGHPSSSSSFANGGVDNDGALGGGSSGHNIQHRESFARSEMLGGGGGGHHPSHHHQSHQGGHHVAAAAPPSPGRFVDLDPAFLSLSGGSLPETPDLSFLNSTFSGDQGSSGALNLFPLLETSGHIDLAHYF</sequence>
<feature type="domain" description="Zn(2)-C6 fungal-type" evidence="7">
    <location>
        <begin position="20"/>
        <end position="51"/>
    </location>
</feature>
<dbReference type="InterPro" id="IPR051127">
    <property type="entry name" value="Fungal_SecMet_Regulators"/>
</dbReference>
<feature type="compositionally biased region" description="Low complexity" evidence="5">
    <location>
        <begin position="94"/>
        <end position="105"/>
    </location>
</feature>
<dbReference type="PANTHER" id="PTHR47424:SF9">
    <property type="entry name" value="TAH-2"/>
    <property type="match status" value="1"/>
</dbReference>